<dbReference type="Gene3D" id="1.10.8.20">
    <property type="entry name" value="N-terminal domain of phosphatidylinositol transfer protein sec14p"/>
    <property type="match status" value="1"/>
</dbReference>
<dbReference type="SUPFAM" id="SSF52087">
    <property type="entry name" value="CRAL/TRIO domain"/>
    <property type="match status" value="1"/>
</dbReference>
<dbReference type="KEGG" id="ppap:129805512"/>
<dbReference type="InterPro" id="IPR036273">
    <property type="entry name" value="CRAL/TRIO_N_dom_sf"/>
</dbReference>
<dbReference type="OrthoDB" id="1434354at2759"/>
<dbReference type="Gene3D" id="3.40.525.10">
    <property type="entry name" value="CRAL-TRIO lipid binding domain"/>
    <property type="match status" value="1"/>
</dbReference>
<dbReference type="SUPFAM" id="SSF46938">
    <property type="entry name" value="CRAL/TRIO N-terminal domain"/>
    <property type="match status" value="1"/>
</dbReference>
<dbReference type="EMBL" id="AJVK01002447">
    <property type="status" value="NOT_ANNOTATED_CDS"/>
    <property type="molecule type" value="Genomic_DNA"/>
</dbReference>
<dbReference type="VEuPathDB" id="VectorBase:PPAI001108"/>
<accession>A0A1B0D185</accession>
<dbReference type="EnsemblMetazoa" id="PPAI001108-RA">
    <property type="protein sequence ID" value="PPAI001108-PA"/>
    <property type="gene ID" value="PPAI001108"/>
</dbReference>
<name>A0A1B0D185_PHLPP</name>
<dbReference type="PRINTS" id="PR00180">
    <property type="entry name" value="CRETINALDHBP"/>
</dbReference>
<dbReference type="PANTHER" id="PTHR10174">
    <property type="entry name" value="ALPHA-TOCOPHEROL TRANSFER PROTEIN-RELATED"/>
    <property type="match status" value="1"/>
</dbReference>
<sequence length="291" mass="34774">MQENRLRPMKGRADVYGMYFDVHFSRFELECIDHLRRLVKTYPLLLIRLDNNFLARFLNWSGWNVDKAFDKMLTFYKFRKENSKYTPFGPLSDYEAFIKSNCLVMLDQRDRNGRRIYICRIARYLMARSIYEVSHLDDLWFECVLDEPETQKNGVSVIMDVKGLPLSLLKWLTPKHSGVMTRKADVAPLAIYYHVVNSSGLMKVIMPVIFQFMSSETRERVFFHYDNWPSLHKFIEPEKLPSEYGGTTELDYENLRRLLYDREDFLLEYMTHGFVDPEPENWDHQLLDVTR</sequence>
<dbReference type="Proteomes" id="UP000092462">
    <property type="component" value="Unassembled WGS sequence"/>
</dbReference>
<organism evidence="1 2">
    <name type="scientific">Phlebotomus papatasi</name>
    <name type="common">Sandfly</name>
    <dbReference type="NCBI Taxonomy" id="29031"/>
    <lineage>
        <taxon>Eukaryota</taxon>
        <taxon>Metazoa</taxon>
        <taxon>Ecdysozoa</taxon>
        <taxon>Arthropoda</taxon>
        <taxon>Hexapoda</taxon>
        <taxon>Insecta</taxon>
        <taxon>Pterygota</taxon>
        <taxon>Neoptera</taxon>
        <taxon>Endopterygota</taxon>
        <taxon>Diptera</taxon>
        <taxon>Nematocera</taxon>
        <taxon>Psychodoidea</taxon>
        <taxon>Psychodidae</taxon>
        <taxon>Phlebotomus</taxon>
        <taxon>Phlebotomus</taxon>
    </lineage>
</organism>
<dbReference type="RefSeq" id="XP_055709451.1">
    <property type="nucleotide sequence ID" value="XM_055853476.1"/>
</dbReference>
<dbReference type="AlphaFoldDB" id="A0A1B0D185"/>
<evidence type="ECO:0000313" key="1">
    <source>
        <dbReference type="EnsemblMetazoa" id="PPAI001108-PA"/>
    </source>
</evidence>
<dbReference type="GO" id="GO:0016020">
    <property type="term" value="C:membrane"/>
    <property type="evidence" value="ECO:0007669"/>
    <property type="project" value="TreeGrafter"/>
</dbReference>
<dbReference type="PANTHER" id="PTHR10174:SF226">
    <property type="entry name" value="CLAVESIN-1-LIKE PROTEIN"/>
    <property type="match status" value="1"/>
</dbReference>
<dbReference type="Pfam" id="PF00650">
    <property type="entry name" value="CRAL_TRIO"/>
    <property type="match status" value="1"/>
</dbReference>
<proteinExistence type="predicted"/>
<reference evidence="1" key="1">
    <citation type="submission" date="2022-08" db="UniProtKB">
        <authorList>
            <consortium name="EnsemblMetazoa"/>
        </authorList>
    </citation>
    <scope>IDENTIFICATION</scope>
    <source>
        <strain evidence="1">Israel</strain>
    </source>
</reference>
<dbReference type="VEuPathDB" id="VectorBase:PPAPM1_004931"/>
<dbReference type="GO" id="GO:1902936">
    <property type="term" value="F:phosphatidylinositol bisphosphate binding"/>
    <property type="evidence" value="ECO:0007669"/>
    <property type="project" value="TreeGrafter"/>
</dbReference>
<dbReference type="InterPro" id="IPR036865">
    <property type="entry name" value="CRAL-TRIO_dom_sf"/>
</dbReference>
<dbReference type="InterPro" id="IPR001251">
    <property type="entry name" value="CRAL-TRIO_dom"/>
</dbReference>
<dbReference type="PROSITE" id="PS50191">
    <property type="entry name" value="CRAL_TRIO"/>
    <property type="match status" value="1"/>
</dbReference>
<dbReference type="GeneID" id="129805512"/>
<dbReference type="SMART" id="SM00516">
    <property type="entry name" value="SEC14"/>
    <property type="match status" value="1"/>
</dbReference>
<protein>
    <submittedName>
        <fullName evidence="1">Uncharacterized protein</fullName>
    </submittedName>
</protein>
<dbReference type="CDD" id="cd00170">
    <property type="entry name" value="SEC14"/>
    <property type="match status" value="1"/>
</dbReference>
<keyword evidence="2" id="KW-1185">Reference proteome</keyword>
<evidence type="ECO:0000313" key="2">
    <source>
        <dbReference type="Proteomes" id="UP000092462"/>
    </source>
</evidence>